<dbReference type="GO" id="GO:0005085">
    <property type="term" value="F:guanyl-nucleotide exchange factor activity"/>
    <property type="evidence" value="ECO:0007669"/>
    <property type="project" value="TreeGrafter"/>
</dbReference>
<feature type="repeat" description="RCC1" evidence="3">
    <location>
        <begin position="276"/>
        <end position="338"/>
    </location>
</feature>
<dbReference type="GO" id="GO:0005737">
    <property type="term" value="C:cytoplasm"/>
    <property type="evidence" value="ECO:0007669"/>
    <property type="project" value="TreeGrafter"/>
</dbReference>
<dbReference type="PANTHER" id="PTHR45982">
    <property type="entry name" value="REGULATOR OF CHROMOSOME CONDENSATION"/>
    <property type="match status" value="1"/>
</dbReference>
<protein>
    <submittedName>
        <fullName evidence="6">Regulator of chromosome condensation 1/beta-lactamase-inhibitor protein II</fullName>
    </submittedName>
</protein>
<dbReference type="PANTHER" id="PTHR45982:SF1">
    <property type="entry name" value="REGULATOR OF CHROMOSOME CONDENSATION"/>
    <property type="match status" value="1"/>
</dbReference>
<feature type="repeat" description="RCC1" evidence="3">
    <location>
        <begin position="523"/>
        <end position="575"/>
    </location>
</feature>
<proteinExistence type="predicted"/>
<feature type="domain" description="RCC1-like" evidence="5">
    <location>
        <begin position="145"/>
        <end position="570"/>
    </location>
</feature>
<reference evidence="6 7" key="1">
    <citation type="journal article" date="2019" name="New Phytol.">
        <title>Comparative genomics reveals unique wood-decay strategies and fruiting body development in the Schizophyllaceae.</title>
        <authorList>
            <person name="Almasi E."/>
            <person name="Sahu N."/>
            <person name="Krizsan K."/>
            <person name="Balint B."/>
            <person name="Kovacs G.M."/>
            <person name="Kiss B."/>
            <person name="Cseklye J."/>
            <person name="Drula E."/>
            <person name="Henrissat B."/>
            <person name="Nagy I."/>
            <person name="Chovatia M."/>
            <person name="Adam C."/>
            <person name="LaButti K."/>
            <person name="Lipzen A."/>
            <person name="Riley R."/>
            <person name="Grigoriev I.V."/>
            <person name="Nagy L.G."/>
        </authorList>
    </citation>
    <scope>NUCLEOTIDE SEQUENCE [LARGE SCALE GENOMIC DNA]</scope>
    <source>
        <strain evidence="6 7">NL-1724</strain>
    </source>
</reference>
<comment type="caution">
    <text evidence="6">The sequence shown here is derived from an EMBL/GenBank/DDBJ whole genome shotgun (WGS) entry which is preliminary data.</text>
</comment>
<evidence type="ECO:0000256" key="1">
    <source>
        <dbReference type="ARBA" id="ARBA00022658"/>
    </source>
</evidence>
<dbReference type="InterPro" id="IPR000408">
    <property type="entry name" value="Reg_chr_condens"/>
</dbReference>
<dbReference type="PROSITE" id="PS00625">
    <property type="entry name" value="RCC1_1"/>
    <property type="match status" value="1"/>
</dbReference>
<keyword evidence="1" id="KW-0344">Guanine-nucleotide releasing factor</keyword>
<evidence type="ECO:0000313" key="7">
    <source>
        <dbReference type="Proteomes" id="UP000320762"/>
    </source>
</evidence>
<evidence type="ECO:0000259" key="5">
    <source>
        <dbReference type="Pfam" id="PF25390"/>
    </source>
</evidence>
<evidence type="ECO:0000256" key="3">
    <source>
        <dbReference type="PROSITE-ProRule" id="PRU00235"/>
    </source>
</evidence>
<dbReference type="InterPro" id="IPR051553">
    <property type="entry name" value="Ran_GTPase-activating"/>
</dbReference>
<feature type="repeat" description="RCC1" evidence="3">
    <location>
        <begin position="142"/>
        <end position="206"/>
    </location>
</feature>
<dbReference type="SUPFAM" id="SSF50985">
    <property type="entry name" value="RCC1/BLIP-II"/>
    <property type="match status" value="1"/>
</dbReference>
<dbReference type="EMBL" id="VDMD01000002">
    <property type="protein sequence ID" value="TRM68176.1"/>
    <property type="molecule type" value="Genomic_DNA"/>
</dbReference>
<dbReference type="Gene3D" id="2.130.10.30">
    <property type="entry name" value="Regulator of chromosome condensation 1/beta-lactamase-inhibitor protein II"/>
    <property type="match status" value="1"/>
</dbReference>
<dbReference type="AlphaFoldDB" id="A0A550CTR6"/>
<feature type="repeat" description="RCC1" evidence="3">
    <location>
        <begin position="396"/>
        <end position="457"/>
    </location>
</feature>
<dbReference type="STRING" id="97359.A0A550CTR6"/>
<organism evidence="6 7">
    <name type="scientific">Schizophyllum amplum</name>
    <dbReference type="NCBI Taxonomy" id="97359"/>
    <lineage>
        <taxon>Eukaryota</taxon>
        <taxon>Fungi</taxon>
        <taxon>Dikarya</taxon>
        <taxon>Basidiomycota</taxon>
        <taxon>Agaricomycotina</taxon>
        <taxon>Agaricomycetes</taxon>
        <taxon>Agaricomycetidae</taxon>
        <taxon>Agaricales</taxon>
        <taxon>Schizophyllaceae</taxon>
        <taxon>Schizophyllum</taxon>
    </lineage>
</organism>
<keyword evidence="2" id="KW-0677">Repeat</keyword>
<gene>
    <name evidence="6" type="ORF">BD626DRAFT_481001</name>
</gene>
<dbReference type="OrthoDB" id="61110at2759"/>
<feature type="compositionally biased region" description="Basic and acidic residues" evidence="4">
    <location>
        <begin position="80"/>
        <end position="91"/>
    </location>
</feature>
<keyword evidence="7" id="KW-1185">Reference proteome</keyword>
<accession>A0A550CTR6</accession>
<dbReference type="InterPro" id="IPR058923">
    <property type="entry name" value="RCC1-like_dom"/>
</dbReference>
<feature type="repeat" description="RCC1" evidence="3">
    <location>
        <begin position="458"/>
        <end position="522"/>
    </location>
</feature>
<feature type="compositionally biased region" description="Polar residues" evidence="4">
    <location>
        <begin position="12"/>
        <end position="22"/>
    </location>
</feature>
<name>A0A550CTR6_9AGAR</name>
<dbReference type="PRINTS" id="PR00633">
    <property type="entry name" value="RCCNDNSATION"/>
</dbReference>
<dbReference type="Pfam" id="PF25390">
    <property type="entry name" value="WD40_RLD"/>
    <property type="match status" value="1"/>
</dbReference>
<evidence type="ECO:0000313" key="6">
    <source>
        <dbReference type="EMBL" id="TRM68176.1"/>
    </source>
</evidence>
<feature type="repeat" description="RCC1" evidence="3">
    <location>
        <begin position="339"/>
        <end position="395"/>
    </location>
</feature>
<dbReference type="Proteomes" id="UP000320762">
    <property type="component" value="Unassembled WGS sequence"/>
</dbReference>
<evidence type="ECO:0000256" key="4">
    <source>
        <dbReference type="SAM" id="MobiDB-lite"/>
    </source>
</evidence>
<sequence>MPPRRPRAASAKPTSTKETPAANTRAKPKSVAAAAATTTRKRVPSPERPASPPAKRQRKTLQPADNVPQETKKPTARAKAAREKAEDEPAPLKRGRQRTPAPAKPPVAPRAKTPAKVVEKKPQTKAYLNPLPTPPPKQRPGLITFAWGAGNFGQFGMGPDELGEIDKPRRNQWVEKGVSEGRFGEPGAGIESIASGGLHSVFVDERGTVWTCGVNDDAALGRVTQNVPNPEKPNEFLDVDELASFPHPIQTLVDEGFRTVKVVAGDSINAALSDAGELRLWGSFRANEGSLGFSKALKHQFHPVPVDIDLLSNPRVGDYEKVASVACGGNHIIALSTHGHIFTWGAGEQCQLGRKVLEGRKLDGTTPRKITLGKRSNLAVLIGAGMYHSFAVTKEGDVWGWGLNTMGQTGTGHSGKQSDDEVLAPKPVIGLTKEDLGGATVIKIVGGEHHTLFLTSDGRVFACGRSNVGQLGLPDDHEAFKDRQDNDFVPEPVQVPMPDDEDDDPVVDISCGPHSNMAITQDGALYSWGQGTQGELGVPDVEVRTPRTIVRREGGAWAAVAAAAGGQHTLGLFRKKPKD</sequence>
<feature type="region of interest" description="Disordered" evidence="4">
    <location>
        <begin position="1"/>
        <end position="120"/>
    </location>
</feature>
<dbReference type="PROSITE" id="PS50012">
    <property type="entry name" value="RCC1_3"/>
    <property type="match status" value="6"/>
</dbReference>
<dbReference type="PROSITE" id="PS00626">
    <property type="entry name" value="RCC1_2"/>
    <property type="match status" value="2"/>
</dbReference>
<dbReference type="InterPro" id="IPR009091">
    <property type="entry name" value="RCC1/BLIP-II"/>
</dbReference>
<evidence type="ECO:0000256" key="2">
    <source>
        <dbReference type="ARBA" id="ARBA00022737"/>
    </source>
</evidence>